<accession>A0AAN7EGG7</accession>
<gene>
    <name evidence="1" type="ORF">RGQ29_030035</name>
</gene>
<protein>
    <submittedName>
        <fullName evidence="1">Uncharacterized protein</fullName>
    </submittedName>
</protein>
<dbReference type="InterPro" id="IPR037119">
    <property type="entry name" value="Haem_oxidase_HugZ-like_sf"/>
</dbReference>
<dbReference type="Gene3D" id="3.20.180.10">
    <property type="entry name" value="PNP-oxidase-like"/>
    <property type="match status" value="1"/>
</dbReference>
<comment type="caution">
    <text evidence="1">The sequence shown here is derived from an EMBL/GenBank/DDBJ whole genome shotgun (WGS) entry which is preliminary data.</text>
</comment>
<dbReference type="PANTHER" id="PTHR13343">
    <property type="entry name" value="CREG1 PROTEIN"/>
    <property type="match status" value="1"/>
</dbReference>
<dbReference type="Proteomes" id="UP001324115">
    <property type="component" value="Unassembled WGS sequence"/>
</dbReference>
<dbReference type="AlphaFoldDB" id="A0AAN7EGG7"/>
<reference evidence="1 2" key="1">
    <citation type="journal article" date="2023" name="G3 (Bethesda)">
        <title>A haplotype-resolved chromosome-scale genome for Quercus rubra L. provides insights into the genetics of adaptive traits for red oak species.</title>
        <authorList>
            <person name="Kapoor B."/>
            <person name="Jenkins J."/>
            <person name="Schmutz J."/>
            <person name="Zhebentyayeva T."/>
            <person name="Kuelheim C."/>
            <person name="Coggeshall M."/>
            <person name="Heim C."/>
            <person name="Lasky J.R."/>
            <person name="Leites L."/>
            <person name="Islam-Faridi N."/>
            <person name="Romero-Severson J."/>
            <person name="DeLeo V.L."/>
            <person name="Lucas S.M."/>
            <person name="Lazic D."/>
            <person name="Gailing O."/>
            <person name="Carlson J."/>
            <person name="Staton M."/>
        </authorList>
    </citation>
    <scope>NUCLEOTIDE SEQUENCE [LARGE SCALE GENOMIC DNA]</scope>
    <source>
        <strain evidence="1">Pseudo-F2</strain>
    </source>
</reference>
<evidence type="ECO:0000313" key="2">
    <source>
        <dbReference type="Proteomes" id="UP001324115"/>
    </source>
</evidence>
<organism evidence="1 2">
    <name type="scientific">Quercus rubra</name>
    <name type="common">Northern red oak</name>
    <name type="synonym">Quercus borealis</name>
    <dbReference type="NCBI Taxonomy" id="3512"/>
    <lineage>
        <taxon>Eukaryota</taxon>
        <taxon>Viridiplantae</taxon>
        <taxon>Streptophyta</taxon>
        <taxon>Embryophyta</taxon>
        <taxon>Tracheophyta</taxon>
        <taxon>Spermatophyta</taxon>
        <taxon>Magnoliopsida</taxon>
        <taxon>eudicotyledons</taxon>
        <taxon>Gunneridae</taxon>
        <taxon>Pentapetalae</taxon>
        <taxon>rosids</taxon>
        <taxon>fabids</taxon>
        <taxon>Fagales</taxon>
        <taxon>Fagaceae</taxon>
        <taxon>Quercus</taxon>
    </lineage>
</organism>
<dbReference type="SUPFAM" id="SSF50475">
    <property type="entry name" value="FMN-binding split barrel"/>
    <property type="match status" value="1"/>
</dbReference>
<proteinExistence type="predicted"/>
<name>A0AAN7EGG7_QUERU</name>
<dbReference type="EMBL" id="JAXUIC010000009">
    <property type="protein sequence ID" value="KAK4571446.1"/>
    <property type="molecule type" value="Genomic_DNA"/>
</dbReference>
<sequence length="177" mass="19960">MYVCISFTQKTFLNYLPNQSSFNFSLEFEFIKSLGNELDCRSGDCGSLEQVSTFKIEPEKDEIPVNGNSFYRLEMIRIQLFSSHGHPTVVEVEDFVKAQPDAIAHSAAKIISRLKAGREKTIQALKSLCWRCKGIQVEEAALIGVDSLGFDLKVCSGTQVQTLQFAFNTREWQLSFS</sequence>
<evidence type="ECO:0000313" key="1">
    <source>
        <dbReference type="EMBL" id="KAK4571446.1"/>
    </source>
</evidence>
<dbReference type="PANTHER" id="PTHR13343:SF28">
    <property type="entry name" value="PENTATRICOPEPTIDE REPEAT (PPR) SUPERFAMILY PROTEIN"/>
    <property type="match status" value="1"/>
</dbReference>
<keyword evidence="2" id="KW-1185">Reference proteome</keyword>